<evidence type="ECO:0000313" key="5">
    <source>
        <dbReference type="EMBL" id="MDR6532054.1"/>
    </source>
</evidence>
<dbReference type="InterPro" id="IPR036217">
    <property type="entry name" value="MethylDNA_cys_MeTrfase_DNAb"/>
</dbReference>
<dbReference type="EMBL" id="JAVDRL010000007">
    <property type="protein sequence ID" value="MDR6532054.1"/>
    <property type="molecule type" value="Genomic_DNA"/>
</dbReference>
<dbReference type="Proteomes" id="UP001262754">
    <property type="component" value="Unassembled WGS sequence"/>
</dbReference>
<keyword evidence="2" id="KW-0010">Activator</keyword>
<dbReference type="RefSeq" id="WP_163232759.1">
    <property type="nucleotide sequence ID" value="NZ_BMLD01000011.1"/>
</dbReference>
<dbReference type="Pfam" id="PF02805">
    <property type="entry name" value="Ada_Zn_binding"/>
    <property type="match status" value="1"/>
</dbReference>
<evidence type="ECO:0000259" key="3">
    <source>
        <dbReference type="Pfam" id="PF01035"/>
    </source>
</evidence>
<dbReference type="InterPro" id="IPR035451">
    <property type="entry name" value="Ada-like_dom_sf"/>
</dbReference>
<evidence type="ECO:0000259" key="4">
    <source>
        <dbReference type="Pfam" id="PF02805"/>
    </source>
</evidence>
<dbReference type="InterPro" id="IPR036631">
    <property type="entry name" value="MGMT_N_sf"/>
</dbReference>
<dbReference type="GO" id="GO:0032259">
    <property type="term" value="P:methylation"/>
    <property type="evidence" value="ECO:0007669"/>
    <property type="project" value="UniProtKB-KW"/>
</dbReference>
<keyword evidence="5" id="KW-0808">Transferase</keyword>
<dbReference type="Pfam" id="PF01035">
    <property type="entry name" value="DNA_binding_1"/>
    <property type="match status" value="1"/>
</dbReference>
<dbReference type="SUPFAM" id="SSF53155">
    <property type="entry name" value="Methylated DNA-protein cysteine methyltransferase domain"/>
    <property type="match status" value="1"/>
</dbReference>
<comment type="caution">
    <text evidence="5">The sequence shown here is derived from an EMBL/GenBank/DDBJ whole genome shotgun (WGS) entry which is preliminary data.</text>
</comment>
<sequence>MTASQASTDDARWEAMRRRDRDLDGAFFIAVRTTGVYCLASCAGRPLRKNVEFHDTRESARAAGFRPCLRCKPDQPRETLRWATVPTTLGLALVARSEAGLRLVTLGDDQAVLVRDLERRFRSARLTPDPAGLEAELRAVAAEIDGRGAALDLPLDARGTPLQQAVWAALRAIPAGTTASYAEVARAIGRPTAARAVAQACGANPLAVLTPCHRVVRADGGLSGYRWGVERKARLLAREAA</sequence>
<dbReference type="InterPro" id="IPR036388">
    <property type="entry name" value="WH-like_DNA-bd_sf"/>
</dbReference>
<name>A0ABU1N0W1_9CAUL</name>
<dbReference type="SUPFAM" id="SSF46767">
    <property type="entry name" value="Methylated DNA-protein cysteine methyltransferase, C-terminal domain"/>
    <property type="match status" value="1"/>
</dbReference>
<protein>
    <submittedName>
        <fullName evidence="5">AraC family transcriptional regulator of adaptative response/methylated-DNA-[protein]-cysteine methyltransferase</fullName>
        <ecNumber evidence="5">2.1.1.63</ecNumber>
    </submittedName>
</protein>
<gene>
    <name evidence="5" type="ORF">J2800_002807</name>
</gene>
<dbReference type="InterPro" id="IPR004026">
    <property type="entry name" value="Ada_DNA_repair_Zn-bd"/>
</dbReference>
<proteinExistence type="predicted"/>
<evidence type="ECO:0000256" key="2">
    <source>
        <dbReference type="ARBA" id="ARBA00023159"/>
    </source>
</evidence>
<accession>A0ABU1N0W1</accession>
<dbReference type="Gene3D" id="3.40.10.10">
    <property type="entry name" value="DNA Methylphosphotriester Repair Domain"/>
    <property type="match status" value="1"/>
</dbReference>
<dbReference type="InterPro" id="IPR014048">
    <property type="entry name" value="MethylDNA_cys_MeTrfase_DNA-bd"/>
</dbReference>
<dbReference type="Gene3D" id="1.10.10.10">
    <property type="entry name" value="Winged helix-like DNA-binding domain superfamily/Winged helix DNA-binding domain"/>
    <property type="match status" value="1"/>
</dbReference>
<dbReference type="GO" id="GO:0003908">
    <property type="term" value="F:methylated-DNA-[protein]-cysteine S-methyltransferase activity"/>
    <property type="evidence" value="ECO:0007669"/>
    <property type="project" value="UniProtKB-EC"/>
</dbReference>
<dbReference type="SUPFAM" id="SSF57884">
    <property type="entry name" value="Ada DNA repair protein, N-terminal domain (N-Ada 10)"/>
    <property type="match status" value="1"/>
</dbReference>
<evidence type="ECO:0000313" key="6">
    <source>
        <dbReference type="Proteomes" id="UP001262754"/>
    </source>
</evidence>
<dbReference type="NCBIfam" id="TIGR00589">
    <property type="entry name" value="ogt"/>
    <property type="match status" value="1"/>
</dbReference>
<keyword evidence="5" id="KW-0489">Methyltransferase</keyword>
<organism evidence="5 6">
    <name type="scientific">Caulobacter rhizosphaerae</name>
    <dbReference type="NCBI Taxonomy" id="2010972"/>
    <lineage>
        <taxon>Bacteria</taxon>
        <taxon>Pseudomonadati</taxon>
        <taxon>Pseudomonadota</taxon>
        <taxon>Alphaproteobacteria</taxon>
        <taxon>Caulobacterales</taxon>
        <taxon>Caulobacteraceae</taxon>
        <taxon>Caulobacter</taxon>
    </lineage>
</organism>
<keyword evidence="1" id="KW-0227">DNA damage</keyword>
<keyword evidence="6" id="KW-1185">Reference proteome</keyword>
<dbReference type="EC" id="2.1.1.63" evidence="5"/>
<feature type="domain" description="Methylated-DNA-[protein]-cysteine S-methyltransferase DNA binding" evidence="3">
    <location>
        <begin position="162"/>
        <end position="240"/>
    </location>
</feature>
<dbReference type="CDD" id="cd06445">
    <property type="entry name" value="ATase"/>
    <property type="match status" value="1"/>
</dbReference>
<dbReference type="PANTHER" id="PTHR10815">
    <property type="entry name" value="METHYLATED-DNA--PROTEIN-CYSTEINE METHYLTRANSFERASE"/>
    <property type="match status" value="1"/>
</dbReference>
<dbReference type="PANTHER" id="PTHR10815:SF14">
    <property type="entry name" value="BIFUNCTIONAL TRANSCRIPTIONAL ACTIVATOR_DNA REPAIR ENZYME ADA"/>
    <property type="match status" value="1"/>
</dbReference>
<reference evidence="5 6" key="1">
    <citation type="submission" date="2023-07" db="EMBL/GenBank/DDBJ databases">
        <title>Sorghum-associated microbial communities from plants grown in Nebraska, USA.</title>
        <authorList>
            <person name="Schachtman D."/>
        </authorList>
    </citation>
    <scope>NUCLEOTIDE SEQUENCE [LARGE SCALE GENOMIC DNA]</scope>
    <source>
        <strain evidence="5 6">DS2154</strain>
    </source>
</reference>
<evidence type="ECO:0000256" key="1">
    <source>
        <dbReference type="ARBA" id="ARBA00022763"/>
    </source>
</evidence>
<dbReference type="Gene3D" id="3.30.160.70">
    <property type="entry name" value="Methylated DNA-protein cysteine methyltransferase domain"/>
    <property type="match status" value="1"/>
</dbReference>
<feature type="domain" description="Ada DNA repair metal-binding" evidence="4">
    <location>
        <begin position="11"/>
        <end position="74"/>
    </location>
</feature>